<gene>
    <name evidence="12" type="primary">LOC108895087</name>
</gene>
<protein>
    <submittedName>
        <fullName evidence="12">Uncharacterized protein LOC108895087</fullName>
    </submittedName>
</protein>
<dbReference type="InterPro" id="IPR003599">
    <property type="entry name" value="Ig_sub"/>
</dbReference>
<sequence>MILLWVTLLVLHQVYSLVPVITVQLGEPVTFTCPLPNLEVSWRQFYWYKQTAGNTLKIIAALRISTKPDYTPEFFESRLEVTNDKSFVNLTIVKTIQEDEGMYHCEISEWTGRPVWRGMYLLLKGNSQRTSNYTVVQSLTVSDPVRPGDSVTLQCSVLSESEDKTCPGDHSVYWFRAGSDKLHPEIIYTHGNDCEKRSDSLRSCVYRFSKNVSSSDSGTYYCAVATCGEIIFGNGTKLFLSDTGEQTVSLFIVMAILIVCLAISVIGNIVFICCRTPRAECVKSKGKESASLQKGHDNSSQPVHDITESGGDLNYAALNYSGRKVNRGRKTKEWTEESVYSYVKWKWIDCHRITMDYGFWLTTNTPSLPYWTSISLPTKQTDMMWYITSTSCGLCYCGHVTSPLLPTEVPVRFLARDNVKMILLWVTLLVLHQVYSLVPVITVQPGESVTFTCPLPNVEISGRQIHWYKQSAGNTPKIIATLRKTSKPDYSPEFLESRLEVTNDKSFVNLTIVRTIQEDEGMYHCEIMEWISHPLWRGTYLLIKGNSRRTSNYTVVKSPTASDPVTVQCSVLSESENKTCSGDHSVYWFRAGSDKSHPNIIYTDGNDCEKRSDSLKSCVYRFSKNVSSSDSGTYYCAVATCGEILFGKGTKVETNCGSELDPSFLVLGVLLVCCVTVIAVLILSESKHCEHCKGGMFHHIGQDKSPADQSNDLDGEIKAVSYAALDSSTSTMRRGKKRREYIQECVYTVVKTDYYNQQHPCL</sequence>
<evidence type="ECO:0000256" key="1">
    <source>
        <dbReference type="ARBA" id="ARBA00004236"/>
    </source>
</evidence>
<dbReference type="InterPro" id="IPR052051">
    <property type="entry name" value="TCR_complex_component"/>
</dbReference>
<feature type="chain" id="PRO_5042477298" evidence="9">
    <location>
        <begin position="17"/>
        <end position="762"/>
    </location>
</feature>
<evidence type="ECO:0000256" key="4">
    <source>
        <dbReference type="ARBA" id="ARBA00022859"/>
    </source>
</evidence>
<dbReference type="GO" id="GO:0009617">
    <property type="term" value="P:response to bacterium"/>
    <property type="evidence" value="ECO:0007669"/>
    <property type="project" value="TreeGrafter"/>
</dbReference>
<dbReference type="KEGG" id="lcf:108895087"/>
<evidence type="ECO:0000256" key="2">
    <source>
        <dbReference type="ARBA" id="ARBA00022475"/>
    </source>
</evidence>
<dbReference type="GO" id="GO:0005886">
    <property type="term" value="C:plasma membrane"/>
    <property type="evidence" value="ECO:0007669"/>
    <property type="project" value="UniProtKB-SubCell"/>
</dbReference>
<dbReference type="RefSeq" id="XP_018549268.2">
    <property type="nucleotide sequence ID" value="XM_018693752.2"/>
</dbReference>
<dbReference type="InterPro" id="IPR036179">
    <property type="entry name" value="Ig-like_dom_sf"/>
</dbReference>
<evidence type="ECO:0000256" key="8">
    <source>
        <dbReference type="SAM" id="Phobius"/>
    </source>
</evidence>
<proteinExistence type="predicted"/>
<dbReference type="CDD" id="cd00099">
    <property type="entry name" value="IgV"/>
    <property type="match status" value="2"/>
</dbReference>
<feature type="domain" description="Ig-like" evidence="10">
    <location>
        <begin position="131"/>
        <end position="224"/>
    </location>
</feature>
<dbReference type="InterPro" id="IPR003598">
    <property type="entry name" value="Ig_sub2"/>
</dbReference>
<dbReference type="GO" id="GO:0002376">
    <property type="term" value="P:immune system process"/>
    <property type="evidence" value="ECO:0007669"/>
    <property type="project" value="UniProtKB-KW"/>
</dbReference>
<accession>A0AAJ7Q7Z4</accession>
<keyword evidence="2" id="KW-1003">Cell membrane</keyword>
<evidence type="ECO:0000256" key="6">
    <source>
        <dbReference type="ARBA" id="ARBA00023157"/>
    </source>
</evidence>
<comment type="subcellular location">
    <subcellularLocation>
        <location evidence="1">Cell membrane</location>
    </subcellularLocation>
</comment>
<keyword evidence="7" id="KW-0325">Glycoprotein</keyword>
<evidence type="ECO:0000313" key="11">
    <source>
        <dbReference type="Proteomes" id="UP000694890"/>
    </source>
</evidence>
<dbReference type="InterPro" id="IPR013106">
    <property type="entry name" value="Ig_V-set"/>
</dbReference>
<feature type="signal peptide" evidence="9">
    <location>
        <begin position="1"/>
        <end position="16"/>
    </location>
</feature>
<dbReference type="InterPro" id="IPR013783">
    <property type="entry name" value="Ig-like_fold"/>
</dbReference>
<feature type="domain" description="Ig-like" evidence="10">
    <location>
        <begin position="12"/>
        <end position="108"/>
    </location>
</feature>
<feature type="domain" description="Ig-like" evidence="10">
    <location>
        <begin position="562"/>
        <end position="638"/>
    </location>
</feature>
<dbReference type="PANTHER" id="PTHR19433">
    <property type="entry name" value="T-CELL RECEPTOR ALPHA CHAIN V REGION-RELATED"/>
    <property type="match status" value="1"/>
</dbReference>
<feature type="transmembrane region" description="Helical" evidence="8">
    <location>
        <begin position="664"/>
        <end position="683"/>
    </location>
</feature>
<keyword evidence="3 9" id="KW-0732">Signal</keyword>
<dbReference type="PROSITE" id="PS50835">
    <property type="entry name" value="IG_LIKE"/>
    <property type="match status" value="4"/>
</dbReference>
<name>A0AAJ7Q7Z4_LATCA</name>
<evidence type="ECO:0000256" key="3">
    <source>
        <dbReference type="ARBA" id="ARBA00022729"/>
    </source>
</evidence>
<dbReference type="SMART" id="SM00409">
    <property type="entry name" value="IG"/>
    <property type="match status" value="4"/>
</dbReference>
<dbReference type="AlphaFoldDB" id="A0AAJ7Q7Z4"/>
<evidence type="ECO:0000256" key="7">
    <source>
        <dbReference type="ARBA" id="ARBA00023180"/>
    </source>
</evidence>
<dbReference type="PANTHER" id="PTHR19433:SF133">
    <property type="entry name" value="IMMUNE-TYPE RECEPTOR 5 PRECURSOR-RELATED"/>
    <property type="match status" value="1"/>
</dbReference>
<keyword evidence="8" id="KW-1133">Transmembrane helix</keyword>
<feature type="transmembrane region" description="Helical" evidence="8">
    <location>
        <begin position="250"/>
        <end position="274"/>
    </location>
</feature>
<keyword evidence="6" id="KW-1015">Disulfide bond</keyword>
<dbReference type="GeneID" id="108895087"/>
<evidence type="ECO:0000313" key="12">
    <source>
        <dbReference type="RefSeq" id="XP_018549268.2"/>
    </source>
</evidence>
<dbReference type="SMART" id="SM00406">
    <property type="entry name" value="IGv"/>
    <property type="match status" value="4"/>
</dbReference>
<keyword evidence="4" id="KW-0391">Immunity</keyword>
<dbReference type="InterPro" id="IPR007110">
    <property type="entry name" value="Ig-like_dom"/>
</dbReference>
<organism evidence="11 12">
    <name type="scientific">Lates calcarifer</name>
    <name type="common">Barramundi</name>
    <name type="synonym">Holocentrus calcarifer</name>
    <dbReference type="NCBI Taxonomy" id="8187"/>
    <lineage>
        <taxon>Eukaryota</taxon>
        <taxon>Metazoa</taxon>
        <taxon>Chordata</taxon>
        <taxon>Craniata</taxon>
        <taxon>Vertebrata</taxon>
        <taxon>Euteleostomi</taxon>
        <taxon>Actinopterygii</taxon>
        <taxon>Neopterygii</taxon>
        <taxon>Teleostei</taxon>
        <taxon>Neoteleostei</taxon>
        <taxon>Acanthomorphata</taxon>
        <taxon>Carangaria</taxon>
        <taxon>Carangaria incertae sedis</taxon>
        <taxon>Centropomidae</taxon>
        <taxon>Lates</taxon>
    </lineage>
</organism>
<dbReference type="Pfam" id="PF07686">
    <property type="entry name" value="V-set"/>
    <property type="match status" value="3"/>
</dbReference>
<dbReference type="Gene3D" id="2.60.40.10">
    <property type="entry name" value="Immunoglobulins"/>
    <property type="match status" value="4"/>
</dbReference>
<reference evidence="12" key="1">
    <citation type="submission" date="2025-08" db="UniProtKB">
        <authorList>
            <consortium name="RefSeq"/>
        </authorList>
    </citation>
    <scope>IDENTIFICATION</scope>
    <source>
        <tissue evidence="12">Brain</tissue>
    </source>
</reference>
<feature type="transmembrane region" description="Helical" evidence="8">
    <location>
        <begin position="422"/>
        <end position="443"/>
    </location>
</feature>
<dbReference type="Proteomes" id="UP000694890">
    <property type="component" value="Linkage group LG8"/>
</dbReference>
<evidence type="ECO:0000256" key="9">
    <source>
        <dbReference type="SAM" id="SignalP"/>
    </source>
</evidence>
<evidence type="ECO:0000259" key="10">
    <source>
        <dbReference type="PROSITE" id="PS50835"/>
    </source>
</evidence>
<feature type="domain" description="Ig-like" evidence="10">
    <location>
        <begin position="432"/>
        <end position="527"/>
    </location>
</feature>
<dbReference type="SUPFAM" id="SSF48726">
    <property type="entry name" value="Immunoglobulin"/>
    <property type="match status" value="4"/>
</dbReference>
<evidence type="ECO:0000256" key="5">
    <source>
        <dbReference type="ARBA" id="ARBA00023136"/>
    </source>
</evidence>
<dbReference type="SMART" id="SM00408">
    <property type="entry name" value="IGc2"/>
    <property type="match status" value="2"/>
</dbReference>
<keyword evidence="5 8" id="KW-0472">Membrane</keyword>
<keyword evidence="8" id="KW-0812">Transmembrane</keyword>